<evidence type="ECO:0000256" key="1">
    <source>
        <dbReference type="SAM" id="Phobius"/>
    </source>
</evidence>
<evidence type="ECO:0000259" key="2">
    <source>
        <dbReference type="Pfam" id="PF01757"/>
    </source>
</evidence>
<feature type="non-terminal residue" evidence="3">
    <location>
        <position position="280"/>
    </location>
</feature>
<feature type="transmembrane region" description="Helical" evidence="1">
    <location>
        <begin position="210"/>
        <end position="228"/>
    </location>
</feature>
<dbReference type="Pfam" id="PF01757">
    <property type="entry name" value="Acyl_transf_3"/>
    <property type="match status" value="1"/>
</dbReference>
<feature type="transmembrane region" description="Helical" evidence="1">
    <location>
        <begin position="95"/>
        <end position="118"/>
    </location>
</feature>
<evidence type="ECO:0000313" key="3">
    <source>
        <dbReference type="EMBL" id="EIJ24343.1"/>
    </source>
</evidence>
<keyword evidence="1" id="KW-0812">Transmembrane</keyword>
<dbReference type="EMBL" id="AJTF01000108">
    <property type="protein sequence ID" value="EIJ24343.1"/>
    <property type="molecule type" value="Genomic_DNA"/>
</dbReference>
<keyword evidence="3" id="KW-0808">Transferase</keyword>
<protein>
    <submittedName>
        <fullName evidence="3">Acyltransferase</fullName>
    </submittedName>
</protein>
<keyword evidence="1" id="KW-0472">Membrane</keyword>
<feature type="domain" description="Acyltransferase 3" evidence="2">
    <location>
        <begin position="9"/>
        <end position="265"/>
    </location>
</feature>
<keyword evidence="3" id="KW-0012">Acyltransferase</keyword>
<accession>A0AA87IFE4</accession>
<feature type="non-terminal residue" evidence="3">
    <location>
        <position position="1"/>
    </location>
</feature>
<keyword evidence="1" id="KW-1133">Transmembrane helix</keyword>
<feature type="transmembrane region" description="Helical" evidence="1">
    <location>
        <begin position="176"/>
        <end position="198"/>
    </location>
</feature>
<feature type="transmembrane region" description="Helical" evidence="1">
    <location>
        <begin position="124"/>
        <end position="143"/>
    </location>
</feature>
<dbReference type="InterPro" id="IPR002656">
    <property type="entry name" value="Acyl_transf_3_dom"/>
</dbReference>
<evidence type="ECO:0000313" key="4">
    <source>
        <dbReference type="Proteomes" id="UP000006410"/>
    </source>
</evidence>
<organism evidence="3 4">
    <name type="scientific">Bifidobacterium longum subsp. longum 1-6B</name>
    <dbReference type="NCBI Taxonomy" id="1161744"/>
    <lineage>
        <taxon>Bacteria</taxon>
        <taxon>Bacillati</taxon>
        <taxon>Actinomycetota</taxon>
        <taxon>Actinomycetes</taxon>
        <taxon>Bifidobacteriales</taxon>
        <taxon>Bifidobacteriaceae</taxon>
        <taxon>Bifidobacterium</taxon>
    </lineage>
</organism>
<dbReference type="AlphaFoldDB" id="A0AA87IFE4"/>
<dbReference type="Proteomes" id="UP000006410">
    <property type="component" value="Unassembled WGS sequence"/>
</dbReference>
<reference evidence="3 4" key="1">
    <citation type="journal article" date="2013" name="Genome Announc.">
        <title>Draft Genome Sequences of Two Pairs of Human Intestinal Bifidobacterium longum subsp. longum Strains, 44B and 1-6B and 35B and 2-2B, Consecutively Isolated from Two Children after a 5-Year Time Period.</title>
        <authorList>
            <person name="Shkoporov A.N."/>
            <person name="Efimov B.A."/>
            <person name="Khokhlova E.V."/>
            <person name="Chaplin A.V."/>
            <person name="Kafarskaya L.I."/>
            <person name="Durkin A.S."/>
            <person name="McCorrison J."/>
            <person name="Torralba M."/>
            <person name="Gillis M."/>
            <person name="Sutton G."/>
            <person name="Weibel D.B."/>
            <person name="Nelson K.E."/>
            <person name="Smeianov V.V."/>
        </authorList>
    </citation>
    <scope>NUCLEOTIDE SEQUENCE [LARGE SCALE GENOMIC DNA]</scope>
    <source>
        <strain evidence="3 4">1-6B</strain>
    </source>
</reference>
<feature type="transmembrane region" description="Helical" evidence="1">
    <location>
        <begin position="248"/>
        <end position="273"/>
    </location>
</feature>
<dbReference type="GO" id="GO:0016747">
    <property type="term" value="F:acyltransferase activity, transferring groups other than amino-acyl groups"/>
    <property type="evidence" value="ECO:0007669"/>
    <property type="project" value="InterPro"/>
</dbReference>
<name>A0AA87IFE4_BIFLL</name>
<proteinExistence type="predicted"/>
<gene>
    <name evidence="3" type="ORF">HMPREF1313_2480</name>
</gene>
<dbReference type="RefSeq" id="WP_007055884.1">
    <property type="nucleotide sequence ID" value="NZ_AJTF01000108.1"/>
</dbReference>
<comment type="caution">
    <text evidence="3">The sequence shown here is derived from an EMBL/GenBank/DDBJ whole genome shotgun (WGS) entry which is preliminary data.</text>
</comment>
<feature type="transmembrane region" description="Helical" evidence="1">
    <location>
        <begin position="65"/>
        <end position="83"/>
    </location>
</feature>
<sequence>GQADPSSLAPYVRYYYKRFISLIVPYLLYAGGMGFVAYLVIDHRSVGGAVSGTLFDLFSGYDDSVYWFVFMLAGFVLATPFLAAMMRTIGRSGAWLLVGLAAAVAAAEQICNLAGYPLVFLQSFPWRGLLVYYLLGFVLEYYPPSARARYGLYALAPFALAWTVATPHLFTGQQVQVGRTLTVAFAIVVMTVFLFFRYDVHITSARLRKAIIWLAGYSYTIYLVHSPLSKVLIGPRMPTPTNGWSYAGISVLMFGATLLAALVFAVIADTVVLKPVQRLL</sequence>
<feature type="transmembrane region" description="Helical" evidence="1">
    <location>
        <begin position="150"/>
        <end position="170"/>
    </location>
</feature>
<feature type="transmembrane region" description="Helical" evidence="1">
    <location>
        <begin position="19"/>
        <end position="41"/>
    </location>
</feature>